<dbReference type="PANTHER" id="PTHR45655:SF10">
    <property type="entry name" value="SOLUBLE GUANYLATE CYCLASE 88E"/>
    <property type="match status" value="1"/>
</dbReference>
<evidence type="ECO:0000256" key="7">
    <source>
        <dbReference type="ARBA" id="ARBA00023293"/>
    </source>
</evidence>
<dbReference type="EC" id="4.6.1.2" evidence="2"/>
<comment type="caution">
    <text evidence="11">The sequence shown here is derived from an EMBL/GenBank/DDBJ whole genome shotgun (WGS) entry which is preliminary data.</text>
</comment>
<dbReference type="InterPro" id="IPR001054">
    <property type="entry name" value="A/G_cyclase"/>
</dbReference>
<dbReference type="Proteomes" id="UP001627154">
    <property type="component" value="Unassembled WGS sequence"/>
</dbReference>
<dbReference type="FunFam" id="3.30.70.1230:FF:000030">
    <property type="entry name" value="Si:ch211-215j19.12"/>
    <property type="match status" value="1"/>
</dbReference>
<dbReference type="GO" id="GO:0004383">
    <property type="term" value="F:guanylate cyclase activity"/>
    <property type="evidence" value="ECO:0007669"/>
    <property type="project" value="UniProtKB-EC"/>
</dbReference>
<dbReference type="InterPro" id="IPR024096">
    <property type="entry name" value="NO_sig/Golgi_transp_ligand-bd"/>
</dbReference>
<keyword evidence="6" id="KW-0456">Lyase</keyword>
<protein>
    <recommendedName>
        <fullName evidence="2">guanylate cyclase</fullName>
        <ecNumber evidence="2">4.6.1.2</ecNumber>
    </recommendedName>
</protein>
<dbReference type="PANTHER" id="PTHR45655">
    <property type="entry name" value="GUANYLATE CYCLASE SOLUBLE SUBUNIT BETA-2"/>
    <property type="match status" value="1"/>
</dbReference>
<keyword evidence="4" id="KW-0547">Nucleotide-binding</keyword>
<dbReference type="Gene3D" id="3.30.70.1230">
    <property type="entry name" value="Nucleotide cyclase"/>
    <property type="match status" value="1"/>
</dbReference>
<feature type="region of interest" description="Disordered" evidence="9">
    <location>
        <begin position="608"/>
        <end position="637"/>
    </location>
</feature>
<dbReference type="PROSITE" id="PS50125">
    <property type="entry name" value="GUANYLATE_CYCLASE_2"/>
    <property type="match status" value="1"/>
</dbReference>
<reference evidence="11 12" key="1">
    <citation type="journal article" date="2024" name="bioRxiv">
        <title>A reference genome for Trichogramma kaykai: A tiny desert-dwelling parasitoid wasp with competing sex-ratio distorters.</title>
        <authorList>
            <person name="Culotta J."/>
            <person name="Lindsey A.R."/>
        </authorList>
    </citation>
    <scope>NUCLEOTIDE SEQUENCE [LARGE SCALE GENOMIC DNA]</scope>
    <source>
        <strain evidence="11 12">KSX58</strain>
    </source>
</reference>
<dbReference type="GO" id="GO:0005737">
    <property type="term" value="C:cytoplasm"/>
    <property type="evidence" value="ECO:0007669"/>
    <property type="project" value="UniProtKB-SubCell"/>
</dbReference>
<keyword evidence="8" id="KW-0175">Coiled coil</keyword>
<dbReference type="Pfam" id="PF00211">
    <property type="entry name" value="Guanylate_cyc"/>
    <property type="match status" value="1"/>
</dbReference>
<keyword evidence="5" id="KW-0342">GTP-binding</keyword>
<keyword evidence="7" id="KW-0141">cGMP biosynthesis</keyword>
<evidence type="ECO:0000256" key="3">
    <source>
        <dbReference type="ARBA" id="ARBA00022490"/>
    </source>
</evidence>
<dbReference type="InterPro" id="IPR011644">
    <property type="entry name" value="Heme_NO-bd"/>
</dbReference>
<dbReference type="CDD" id="cd07302">
    <property type="entry name" value="CHD"/>
    <property type="match status" value="1"/>
</dbReference>
<feature type="domain" description="Guanylate cyclase" evidence="10">
    <location>
        <begin position="422"/>
        <end position="550"/>
    </location>
</feature>
<evidence type="ECO:0000256" key="6">
    <source>
        <dbReference type="ARBA" id="ARBA00023239"/>
    </source>
</evidence>
<evidence type="ECO:0000256" key="1">
    <source>
        <dbReference type="ARBA" id="ARBA00004496"/>
    </source>
</evidence>
<comment type="subcellular location">
    <subcellularLocation>
        <location evidence="1">Cytoplasm</location>
    </subcellularLocation>
</comment>
<evidence type="ECO:0000256" key="2">
    <source>
        <dbReference type="ARBA" id="ARBA00012202"/>
    </source>
</evidence>
<keyword evidence="3" id="KW-0963">Cytoplasm</keyword>
<dbReference type="InterPro" id="IPR042463">
    <property type="entry name" value="HNOB_dom_associated_sf"/>
</dbReference>
<evidence type="ECO:0000256" key="8">
    <source>
        <dbReference type="SAM" id="Coils"/>
    </source>
</evidence>
<feature type="coiled-coil region" evidence="8">
    <location>
        <begin position="361"/>
        <end position="392"/>
    </location>
</feature>
<dbReference type="Gene3D" id="6.10.250.780">
    <property type="match status" value="1"/>
</dbReference>
<dbReference type="Gene3D" id="3.30.450.260">
    <property type="entry name" value="Haem NO binding associated domain"/>
    <property type="match status" value="1"/>
</dbReference>
<dbReference type="GO" id="GO:0005525">
    <property type="term" value="F:GTP binding"/>
    <property type="evidence" value="ECO:0007669"/>
    <property type="project" value="UniProtKB-KW"/>
</dbReference>
<organism evidence="11 12">
    <name type="scientific">Trichogramma kaykai</name>
    <dbReference type="NCBI Taxonomy" id="54128"/>
    <lineage>
        <taxon>Eukaryota</taxon>
        <taxon>Metazoa</taxon>
        <taxon>Ecdysozoa</taxon>
        <taxon>Arthropoda</taxon>
        <taxon>Hexapoda</taxon>
        <taxon>Insecta</taxon>
        <taxon>Pterygota</taxon>
        <taxon>Neoptera</taxon>
        <taxon>Endopterygota</taxon>
        <taxon>Hymenoptera</taxon>
        <taxon>Apocrita</taxon>
        <taxon>Proctotrupomorpha</taxon>
        <taxon>Chalcidoidea</taxon>
        <taxon>Trichogrammatidae</taxon>
        <taxon>Trichogramma</taxon>
    </lineage>
</organism>
<dbReference type="SUPFAM" id="SSF55073">
    <property type="entry name" value="Nucleotide cyclase"/>
    <property type="match status" value="1"/>
</dbReference>
<gene>
    <name evidence="11" type="ORF">TKK_011999</name>
</gene>
<dbReference type="InterPro" id="IPR029787">
    <property type="entry name" value="Nucleotide_cyclase"/>
</dbReference>
<evidence type="ECO:0000313" key="12">
    <source>
        <dbReference type="Proteomes" id="UP001627154"/>
    </source>
</evidence>
<dbReference type="AlphaFoldDB" id="A0ABD2WLS9"/>
<evidence type="ECO:0000256" key="9">
    <source>
        <dbReference type="SAM" id="MobiDB-lite"/>
    </source>
</evidence>
<dbReference type="SUPFAM" id="SSF111126">
    <property type="entry name" value="Ligand-binding domain in the NO signalling and Golgi transport"/>
    <property type="match status" value="1"/>
</dbReference>
<dbReference type="InterPro" id="IPR038158">
    <property type="entry name" value="H-NOX_domain_sf"/>
</dbReference>
<evidence type="ECO:0000256" key="5">
    <source>
        <dbReference type="ARBA" id="ARBA00023134"/>
    </source>
</evidence>
<sequence length="672" mass="76927">MYGIIIENVAEYVRHTYSEETWEEVLKVAGMTYMYFNVNQVYPERMMPKLTNAAMQVLGVTESELFERLGHHFHSFITQHGYDSILNVLGRHVRDFLNGLDNFHEYLKFSYPRMIAPSFSCEKETREGLILHYRSKRKGLKYYALGVIKKVVTGIYEKDIEIEILRDEMESNSVHVTFQLKFDNSVFEDNLPTINLDQQHLSIRCNLLKHIFPFGIVFRPDMTIIDIGNSLDLVLPNLVGHKINHCFDLIKPAEAFQFPTIMARMNNSFELLSVEPVLAQRNDEPEGSVDDFDLEDEEKKRLKLKGQMIYIEEWKMIMYLGTPKIPDLAVLMSINLYVNDLSLHDFSRDLVMAGTQQSVDLKMLLEQIEHKGKKKEEANKELSREMQRTEELLYRMIPQNVSDRLRRGEQPIDTCEIFDSVSILFSDIVNFTAISSRLSAMEVVKMLNSMWLEFDKLTEKHETYKVETIGDAYMVVAGAPVRSEDHADRICNMALDMLVAIGNVYDPSSGEHLKIRIGINSGAVVAGIVGLKMPRYGLFGKPVNVAAKMESTSEPMQIHISQSTRQLLSPVHQVVQRPELLKIDDTEMQTYFLVQSRAPRHRIKIEISTPAPSPGGINSSNKSLSKLSSPINSRPASPSVYYQDVRRLYSPVTVAQVISRRSSYISLDSFDD</sequence>
<proteinExistence type="predicted"/>
<feature type="compositionally biased region" description="Low complexity" evidence="9">
    <location>
        <begin position="618"/>
        <end position="629"/>
    </location>
</feature>
<evidence type="ECO:0000259" key="10">
    <source>
        <dbReference type="PROSITE" id="PS50125"/>
    </source>
</evidence>
<dbReference type="Pfam" id="PF07701">
    <property type="entry name" value="HNOBA"/>
    <property type="match status" value="1"/>
</dbReference>
<dbReference type="InterPro" id="IPR011645">
    <property type="entry name" value="HNOB_dom_associated"/>
</dbReference>
<evidence type="ECO:0000256" key="4">
    <source>
        <dbReference type="ARBA" id="ARBA00022741"/>
    </source>
</evidence>
<dbReference type="Gene3D" id="3.90.1520.10">
    <property type="entry name" value="H-NOX domain"/>
    <property type="match status" value="1"/>
</dbReference>
<keyword evidence="12" id="KW-1185">Reference proteome</keyword>
<name>A0ABD2WLS9_9HYME</name>
<evidence type="ECO:0000313" key="11">
    <source>
        <dbReference type="EMBL" id="KAL3393744.1"/>
    </source>
</evidence>
<accession>A0ABD2WLS9</accession>
<dbReference type="SMART" id="SM00044">
    <property type="entry name" value="CYCc"/>
    <property type="match status" value="1"/>
</dbReference>
<dbReference type="Pfam" id="PF07700">
    <property type="entry name" value="HNOB"/>
    <property type="match status" value="1"/>
</dbReference>
<dbReference type="EMBL" id="JBJJXI010000096">
    <property type="protein sequence ID" value="KAL3393744.1"/>
    <property type="molecule type" value="Genomic_DNA"/>
</dbReference>